<accession>A0AAN6QHR6</accession>
<reference evidence="1" key="1">
    <citation type="journal article" date="2023" name="Mol. Phylogenet. Evol.">
        <title>Genome-scale phylogeny and comparative genomics of the fungal order Sordariales.</title>
        <authorList>
            <person name="Hensen N."/>
            <person name="Bonometti L."/>
            <person name="Westerberg I."/>
            <person name="Brannstrom I.O."/>
            <person name="Guillou S."/>
            <person name="Cros-Aarteil S."/>
            <person name="Calhoun S."/>
            <person name="Haridas S."/>
            <person name="Kuo A."/>
            <person name="Mondo S."/>
            <person name="Pangilinan J."/>
            <person name="Riley R."/>
            <person name="LaButti K."/>
            <person name="Andreopoulos B."/>
            <person name="Lipzen A."/>
            <person name="Chen C."/>
            <person name="Yan M."/>
            <person name="Daum C."/>
            <person name="Ng V."/>
            <person name="Clum A."/>
            <person name="Steindorff A."/>
            <person name="Ohm R.A."/>
            <person name="Martin F."/>
            <person name="Silar P."/>
            <person name="Natvig D.O."/>
            <person name="Lalanne C."/>
            <person name="Gautier V."/>
            <person name="Ament-Velasquez S.L."/>
            <person name="Kruys A."/>
            <person name="Hutchinson M.I."/>
            <person name="Powell A.J."/>
            <person name="Barry K."/>
            <person name="Miller A.N."/>
            <person name="Grigoriev I.V."/>
            <person name="Debuchy R."/>
            <person name="Gladieux P."/>
            <person name="Hiltunen Thoren M."/>
            <person name="Johannesson H."/>
        </authorList>
    </citation>
    <scope>NUCLEOTIDE SEQUENCE</scope>
    <source>
        <strain evidence="1">CBS 508.74</strain>
    </source>
</reference>
<dbReference type="Proteomes" id="UP001302812">
    <property type="component" value="Unassembled WGS sequence"/>
</dbReference>
<evidence type="ECO:0000313" key="1">
    <source>
        <dbReference type="EMBL" id="KAK4109009.1"/>
    </source>
</evidence>
<proteinExistence type="predicted"/>
<gene>
    <name evidence="1" type="ORF">N656DRAFT_783680</name>
</gene>
<comment type="caution">
    <text evidence="1">The sequence shown here is derived from an EMBL/GenBank/DDBJ whole genome shotgun (WGS) entry which is preliminary data.</text>
</comment>
<name>A0AAN6QHR6_9PEZI</name>
<keyword evidence="2" id="KW-1185">Reference proteome</keyword>
<dbReference type="RefSeq" id="XP_064666579.1">
    <property type="nucleotide sequence ID" value="XM_064816003.1"/>
</dbReference>
<sequence length="112" mass="11953">MAIVSFPAHACCSLFCARWNSARPRHFVSVPPFAPLADSFAIGTRCDRDVAAQSGASKTIGCGCVAGRALVTPRTEWKLAAFSSPQPRLSLREQRALFGDDKIQQLTGSATA</sequence>
<dbReference type="AlphaFoldDB" id="A0AAN6QHR6"/>
<dbReference type="EMBL" id="MU853359">
    <property type="protein sequence ID" value="KAK4109009.1"/>
    <property type="molecule type" value="Genomic_DNA"/>
</dbReference>
<reference evidence="1" key="2">
    <citation type="submission" date="2023-05" db="EMBL/GenBank/DDBJ databases">
        <authorList>
            <consortium name="Lawrence Berkeley National Laboratory"/>
            <person name="Steindorff A."/>
            <person name="Hensen N."/>
            <person name="Bonometti L."/>
            <person name="Westerberg I."/>
            <person name="Brannstrom I.O."/>
            <person name="Guillou S."/>
            <person name="Cros-Aarteil S."/>
            <person name="Calhoun S."/>
            <person name="Haridas S."/>
            <person name="Kuo A."/>
            <person name="Mondo S."/>
            <person name="Pangilinan J."/>
            <person name="Riley R."/>
            <person name="Labutti K."/>
            <person name="Andreopoulos B."/>
            <person name="Lipzen A."/>
            <person name="Chen C."/>
            <person name="Yanf M."/>
            <person name="Daum C."/>
            <person name="Ng V."/>
            <person name="Clum A."/>
            <person name="Ohm R."/>
            <person name="Martin F."/>
            <person name="Silar P."/>
            <person name="Natvig D."/>
            <person name="Lalanne C."/>
            <person name="Gautier V."/>
            <person name="Ament-Velasquez S.L."/>
            <person name="Kruys A."/>
            <person name="Hutchinson M.I."/>
            <person name="Powell A.J."/>
            <person name="Barry K."/>
            <person name="Miller A.N."/>
            <person name="Grigoriev I.V."/>
            <person name="Debuchy R."/>
            <person name="Gladieux P."/>
            <person name="Thoren M.H."/>
            <person name="Johannesson H."/>
        </authorList>
    </citation>
    <scope>NUCLEOTIDE SEQUENCE</scope>
    <source>
        <strain evidence="1">CBS 508.74</strain>
    </source>
</reference>
<dbReference type="GeneID" id="89940128"/>
<protein>
    <submittedName>
        <fullName evidence="1">Uncharacterized protein</fullName>
    </submittedName>
</protein>
<organism evidence="1 2">
    <name type="scientific">Canariomyces notabilis</name>
    <dbReference type="NCBI Taxonomy" id="2074819"/>
    <lineage>
        <taxon>Eukaryota</taxon>
        <taxon>Fungi</taxon>
        <taxon>Dikarya</taxon>
        <taxon>Ascomycota</taxon>
        <taxon>Pezizomycotina</taxon>
        <taxon>Sordariomycetes</taxon>
        <taxon>Sordariomycetidae</taxon>
        <taxon>Sordariales</taxon>
        <taxon>Chaetomiaceae</taxon>
        <taxon>Canariomyces</taxon>
    </lineage>
</organism>
<evidence type="ECO:0000313" key="2">
    <source>
        <dbReference type="Proteomes" id="UP001302812"/>
    </source>
</evidence>